<proteinExistence type="predicted"/>
<comment type="caution">
    <text evidence="1">The sequence shown here is derived from an EMBL/GenBank/DDBJ whole genome shotgun (WGS) entry which is preliminary data.</text>
</comment>
<dbReference type="EMBL" id="MHBW01000031">
    <property type="protein sequence ID" value="OGY08118.1"/>
    <property type="molecule type" value="Genomic_DNA"/>
</dbReference>
<accession>A0A1G1UYC5</accession>
<protein>
    <submittedName>
        <fullName evidence="1">Uncharacterized protein</fullName>
    </submittedName>
</protein>
<dbReference type="STRING" id="1797513.A2782_03850"/>
<sequence length="130" mass="14709">MGQFFTRSKKRIAVLLIVILLAAGYVFTSNNQAPATQTTSPLPTPTKALTIQEQNALQQNKQRLISQLPFSSEQFTVQYFPDQDYFLISIQRQPYENNKALAESWMRQNGVDPGYVTIQWSAVRGAGPRQ</sequence>
<name>A0A1G1UYC5_9BACT</name>
<evidence type="ECO:0000313" key="1">
    <source>
        <dbReference type="EMBL" id="OGY08118.1"/>
    </source>
</evidence>
<evidence type="ECO:0000313" key="2">
    <source>
        <dbReference type="Proteomes" id="UP000177967"/>
    </source>
</evidence>
<dbReference type="AlphaFoldDB" id="A0A1G1UYC5"/>
<gene>
    <name evidence="1" type="ORF">A2782_03850</name>
</gene>
<organism evidence="1 2">
    <name type="scientific">Candidatus Blackburnbacteria bacterium RIFCSPHIGHO2_01_FULL_43_15b</name>
    <dbReference type="NCBI Taxonomy" id="1797513"/>
    <lineage>
        <taxon>Bacteria</taxon>
        <taxon>Candidatus Blackburniibacteriota</taxon>
    </lineage>
</organism>
<reference evidence="1 2" key="1">
    <citation type="journal article" date="2016" name="Nat. Commun.">
        <title>Thousands of microbial genomes shed light on interconnected biogeochemical processes in an aquifer system.</title>
        <authorList>
            <person name="Anantharaman K."/>
            <person name="Brown C.T."/>
            <person name="Hug L.A."/>
            <person name="Sharon I."/>
            <person name="Castelle C.J."/>
            <person name="Probst A.J."/>
            <person name="Thomas B.C."/>
            <person name="Singh A."/>
            <person name="Wilkins M.J."/>
            <person name="Karaoz U."/>
            <person name="Brodie E.L."/>
            <person name="Williams K.H."/>
            <person name="Hubbard S.S."/>
            <person name="Banfield J.F."/>
        </authorList>
    </citation>
    <scope>NUCLEOTIDE SEQUENCE [LARGE SCALE GENOMIC DNA]</scope>
</reference>
<dbReference type="Proteomes" id="UP000177967">
    <property type="component" value="Unassembled WGS sequence"/>
</dbReference>